<keyword evidence="4 6" id="KW-1133">Transmembrane helix</keyword>
<keyword evidence="3 6" id="KW-0812">Transmembrane</keyword>
<dbReference type="InterPro" id="IPR001851">
    <property type="entry name" value="ABC_transp_permease"/>
</dbReference>
<evidence type="ECO:0000256" key="2">
    <source>
        <dbReference type="ARBA" id="ARBA00022475"/>
    </source>
</evidence>
<protein>
    <recommendedName>
        <fullName evidence="9">Branched-chain amino acid ABC transporter permease</fullName>
    </recommendedName>
</protein>
<evidence type="ECO:0000256" key="4">
    <source>
        <dbReference type="ARBA" id="ARBA00022989"/>
    </source>
</evidence>
<dbReference type="CDD" id="cd06581">
    <property type="entry name" value="TM_PBP1_LivM_like"/>
    <property type="match status" value="1"/>
</dbReference>
<dbReference type="PANTHER" id="PTHR30482">
    <property type="entry name" value="HIGH-AFFINITY BRANCHED-CHAIN AMINO ACID TRANSPORT SYSTEM PERMEASE"/>
    <property type="match status" value="1"/>
</dbReference>
<sequence length="293" mass="32097">MHLIITLGIFGILALGLEIPLGLTGLFSMGHAAFYGMGAYVSALLAMKLGFSFWLCLIFSMTSAGLMGLALGFPCLRLKGDYLAIATLGFGEIFRICMVNWDTLTRGPMGLPGIPRPSIFGLYFTTRMPYYYLILIFFILAFLIAWRLPHTYLGRAFKAIRDDEDAAGFMGVHVAKYKIIAFVMGGVYAGLAGSFYAHYITFISPDTFMYQDSCLALCMVFLGGAGTIIGPVVGAFILVVIPEVLRFLVEWRMLVVGVIMVVMMIYRPQGVMGSGGFKIPFKKPGVSPMNQAK</sequence>
<dbReference type="GO" id="GO:0015658">
    <property type="term" value="F:branched-chain amino acid transmembrane transporter activity"/>
    <property type="evidence" value="ECO:0007669"/>
    <property type="project" value="InterPro"/>
</dbReference>
<keyword evidence="8" id="KW-1185">Reference proteome</keyword>
<keyword evidence="2" id="KW-1003">Cell membrane</keyword>
<dbReference type="PANTHER" id="PTHR30482:SF10">
    <property type="entry name" value="HIGH-AFFINITY BRANCHED-CHAIN AMINO ACID TRANSPORT PROTEIN BRAE"/>
    <property type="match status" value="1"/>
</dbReference>
<proteinExistence type="predicted"/>
<dbReference type="Pfam" id="PF02653">
    <property type="entry name" value="BPD_transp_2"/>
    <property type="match status" value="1"/>
</dbReference>
<evidence type="ECO:0008006" key="9">
    <source>
        <dbReference type="Google" id="ProtNLM"/>
    </source>
</evidence>
<evidence type="ECO:0000256" key="1">
    <source>
        <dbReference type="ARBA" id="ARBA00004651"/>
    </source>
</evidence>
<feature type="transmembrane region" description="Helical" evidence="6">
    <location>
        <begin position="53"/>
        <end position="76"/>
    </location>
</feature>
<feature type="transmembrane region" description="Helical" evidence="6">
    <location>
        <begin position="130"/>
        <end position="148"/>
    </location>
</feature>
<dbReference type="EMBL" id="CP017634">
    <property type="protein sequence ID" value="ATW28937.1"/>
    <property type="molecule type" value="Genomic_DNA"/>
</dbReference>
<reference evidence="7 8" key="1">
    <citation type="submission" date="2016-10" db="EMBL/GenBank/DDBJ databases">
        <title>Complete Genome Sequence of Peptococcaceae strain DCMF.</title>
        <authorList>
            <person name="Edwards R.J."/>
            <person name="Holland S.I."/>
            <person name="Deshpande N.P."/>
            <person name="Wong Y.K."/>
            <person name="Ertan H."/>
            <person name="Manefield M."/>
            <person name="Russell T.L."/>
            <person name="Lee M.J."/>
        </authorList>
    </citation>
    <scope>NUCLEOTIDE SEQUENCE [LARGE SCALE GENOMIC DNA]</scope>
    <source>
        <strain evidence="7 8">DCMF</strain>
    </source>
</reference>
<gene>
    <name evidence="7" type="ORF">DCMF_26910</name>
</gene>
<keyword evidence="5 6" id="KW-0472">Membrane</keyword>
<dbReference type="InterPro" id="IPR043428">
    <property type="entry name" value="LivM-like"/>
</dbReference>
<evidence type="ECO:0000313" key="7">
    <source>
        <dbReference type="EMBL" id="ATW28937.1"/>
    </source>
</evidence>
<dbReference type="AlphaFoldDB" id="A0A3G1L2P9"/>
<feature type="transmembrane region" description="Helical" evidence="6">
    <location>
        <begin position="179"/>
        <end position="202"/>
    </location>
</feature>
<feature type="transmembrane region" description="Helical" evidence="6">
    <location>
        <begin position="214"/>
        <end position="241"/>
    </location>
</feature>
<organism evidence="7 8">
    <name type="scientific">Formimonas warabiya</name>
    <dbReference type="NCBI Taxonomy" id="1761012"/>
    <lineage>
        <taxon>Bacteria</taxon>
        <taxon>Bacillati</taxon>
        <taxon>Bacillota</taxon>
        <taxon>Clostridia</taxon>
        <taxon>Eubacteriales</taxon>
        <taxon>Peptococcaceae</taxon>
        <taxon>Candidatus Formimonas</taxon>
    </lineage>
</organism>
<evidence type="ECO:0000256" key="5">
    <source>
        <dbReference type="ARBA" id="ARBA00023136"/>
    </source>
</evidence>
<dbReference type="GO" id="GO:0005886">
    <property type="term" value="C:plasma membrane"/>
    <property type="evidence" value="ECO:0007669"/>
    <property type="project" value="UniProtKB-SubCell"/>
</dbReference>
<feature type="transmembrane region" description="Helical" evidence="6">
    <location>
        <begin position="247"/>
        <end position="266"/>
    </location>
</feature>
<comment type="subcellular location">
    <subcellularLocation>
        <location evidence="1">Cell membrane</location>
        <topology evidence="1">Multi-pass membrane protein</topology>
    </subcellularLocation>
</comment>
<dbReference type="Proteomes" id="UP000323521">
    <property type="component" value="Chromosome"/>
</dbReference>
<evidence type="ECO:0000313" key="8">
    <source>
        <dbReference type="Proteomes" id="UP000323521"/>
    </source>
</evidence>
<name>A0A3G1L2P9_FORW1</name>
<accession>A0A3G1L2P9</accession>
<evidence type="ECO:0000256" key="3">
    <source>
        <dbReference type="ARBA" id="ARBA00022692"/>
    </source>
</evidence>
<feature type="transmembrane region" description="Helical" evidence="6">
    <location>
        <begin position="82"/>
        <end position="101"/>
    </location>
</feature>
<dbReference type="KEGG" id="fwa:DCMF_26910"/>
<evidence type="ECO:0000256" key="6">
    <source>
        <dbReference type="SAM" id="Phobius"/>
    </source>
</evidence>